<dbReference type="RefSeq" id="XP_007407516.1">
    <property type="nucleotide sequence ID" value="XM_007407454.1"/>
</dbReference>
<dbReference type="HOGENOM" id="CLU_2050139_0_0_1"/>
<evidence type="ECO:0000313" key="2">
    <source>
        <dbReference type="EMBL" id="EGG09156.1"/>
    </source>
</evidence>
<accession>F4RET4</accession>
<feature type="region of interest" description="Disordered" evidence="1">
    <location>
        <begin position="98"/>
        <end position="120"/>
    </location>
</feature>
<dbReference type="AlphaFoldDB" id="F4RET4"/>
<feature type="region of interest" description="Disordered" evidence="1">
    <location>
        <begin position="1"/>
        <end position="30"/>
    </location>
</feature>
<proteinExistence type="predicted"/>
<dbReference type="GeneID" id="18929727"/>
<evidence type="ECO:0000313" key="3">
    <source>
        <dbReference type="Proteomes" id="UP000001072"/>
    </source>
</evidence>
<evidence type="ECO:0000256" key="1">
    <source>
        <dbReference type="SAM" id="MobiDB-lite"/>
    </source>
</evidence>
<sequence>MSNCQDTTENHDTQSLQRPNQHHDTLNGSILESHNGRIDQISSSFDLQDEAISTTSSADGNIPSILADLNRAQDLADSIDSRLDSILSQLGDITAELEQNLSGHNNTKTSEGSQDISKPT</sequence>
<dbReference type="OrthoDB" id="10582527at2759"/>
<dbReference type="InParanoid" id="F4RET4"/>
<reference evidence="3" key="1">
    <citation type="journal article" date="2011" name="Proc. Natl. Acad. Sci. U.S.A.">
        <title>Obligate biotrophy features unraveled by the genomic analysis of rust fungi.</title>
        <authorList>
            <person name="Duplessis S."/>
            <person name="Cuomo C.A."/>
            <person name="Lin Y.-C."/>
            <person name="Aerts A."/>
            <person name="Tisserant E."/>
            <person name="Veneault-Fourrey C."/>
            <person name="Joly D.L."/>
            <person name="Hacquard S."/>
            <person name="Amselem J."/>
            <person name="Cantarel B.L."/>
            <person name="Chiu R."/>
            <person name="Coutinho P.M."/>
            <person name="Feau N."/>
            <person name="Field M."/>
            <person name="Frey P."/>
            <person name="Gelhaye E."/>
            <person name="Goldberg J."/>
            <person name="Grabherr M.G."/>
            <person name="Kodira C.D."/>
            <person name="Kohler A."/>
            <person name="Kuees U."/>
            <person name="Lindquist E.A."/>
            <person name="Lucas S.M."/>
            <person name="Mago R."/>
            <person name="Mauceli E."/>
            <person name="Morin E."/>
            <person name="Murat C."/>
            <person name="Pangilinan J.L."/>
            <person name="Park R."/>
            <person name="Pearson M."/>
            <person name="Quesneville H."/>
            <person name="Rouhier N."/>
            <person name="Sakthikumar S."/>
            <person name="Salamov A.A."/>
            <person name="Schmutz J."/>
            <person name="Selles B."/>
            <person name="Shapiro H."/>
            <person name="Tanguay P."/>
            <person name="Tuskan G.A."/>
            <person name="Henrissat B."/>
            <person name="Van de Peer Y."/>
            <person name="Rouze P."/>
            <person name="Ellis J.G."/>
            <person name="Dodds P.N."/>
            <person name="Schein J.E."/>
            <person name="Zhong S."/>
            <person name="Hamelin R.C."/>
            <person name="Grigoriev I.V."/>
            <person name="Szabo L.J."/>
            <person name="Martin F."/>
        </authorList>
    </citation>
    <scope>NUCLEOTIDE SEQUENCE [LARGE SCALE GENOMIC DNA]</scope>
    <source>
        <strain evidence="3">98AG31 / pathotype 3-4-7</strain>
    </source>
</reference>
<name>F4RET4_MELLP</name>
<dbReference type="EMBL" id="GL883098">
    <property type="protein sequence ID" value="EGG09156.1"/>
    <property type="molecule type" value="Genomic_DNA"/>
</dbReference>
<protein>
    <submittedName>
        <fullName evidence="2">Uncharacterized protein</fullName>
    </submittedName>
</protein>
<feature type="compositionally biased region" description="Polar residues" evidence="1">
    <location>
        <begin position="1"/>
        <end position="19"/>
    </location>
</feature>
<organism evidence="3">
    <name type="scientific">Melampsora larici-populina (strain 98AG31 / pathotype 3-4-7)</name>
    <name type="common">Poplar leaf rust fungus</name>
    <dbReference type="NCBI Taxonomy" id="747676"/>
    <lineage>
        <taxon>Eukaryota</taxon>
        <taxon>Fungi</taxon>
        <taxon>Dikarya</taxon>
        <taxon>Basidiomycota</taxon>
        <taxon>Pucciniomycotina</taxon>
        <taxon>Pucciniomycetes</taxon>
        <taxon>Pucciniales</taxon>
        <taxon>Melampsoraceae</taxon>
        <taxon>Melampsora</taxon>
    </lineage>
</organism>
<dbReference type="Proteomes" id="UP000001072">
    <property type="component" value="Unassembled WGS sequence"/>
</dbReference>
<dbReference type="VEuPathDB" id="FungiDB:MELLADRAFT_61414"/>
<gene>
    <name evidence="2" type="ORF">MELLADRAFT_61414</name>
</gene>
<dbReference type="KEGG" id="mlr:MELLADRAFT_61414"/>
<keyword evidence="3" id="KW-1185">Reference proteome</keyword>